<dbReference type="SUPFAM" id="SSF53335">
    <property type="entry name" value="S-adenosyl-L-methionine-dependent methyltransferases"/>
    <property type="match status" value="1"/>
</dbReference>
<dbReference type="InterPro" id="IPR029063">
    <property type="entry name" value="SAM-dependent_MTases_sf"/>
</dbReference>
<name>A0AAW0KX68_QUESU</name>
<keyword evidence="6" id="KW-1185">Reference proteome</keyword>
<keyword evidence="1" id="KW-0489">Methyltransferase</keyword>
<evidence type="ECO:0000313" key="6">
    <source>
        <dbReference type="Proteomes" id="UP000237347"/>
    </source>
</evidence>
<dbReference type="GO" id="GO:0008168">
    <property type="term" value="F:methyltransferase activity"/>
    <property type="evidence" value="ECO:0007669"/>
    <property type="project" value="UniProtKB-KW"/>
</dbReference>
<dbReference type="GO" id="GO:0046872">
    <property type="term" value="F:metal ion binding"/>
    <property type="evidence" value="ECO:0007669"/>
    <property type="project" value="UniProtKB-KW"/>
</dbReference>
<dbReference type="GO" id="GO:0032259">
    <property type="term" value="P:methylation"/>
    <property type="evidence" value="ECO:0007669"/>
    <property type="project" value="UniProtKB-KW"/>
</dbReference>
<dbReference type="AlphaFoldDB" id="A0AAW0KX68"/>
<sequence>MEITLPYARADGLIVQACAMHLRAGMEGIISKHFGVEIIDELFDRFCKKEEEFISMLESKYNEGDQLFIDLKRI</sequence>
<organism evidence="5 6">
    <name type="scientific">Quercus suber</name>
    <name type="common">Cork oak</name>
    <dbReference type="NCBI Taxonomy" id="58331"/>
    <lineage>
        <taxon>Eukaryota</taxon>
        <taxon>Viridiplantae</taxon>
        <taxon>Streptophyta</taxon>
        <taxon>Embryophyta</taxon>
        <taxon>Tracheophyta</taxon>
        <taxon>Spermatophyta</taxon>
        <taxon>Magnoliopsida</taxon>
        <taxon>eudicotyledons</taxon>
        <taxon>Gunneridae</taxon>
        <taxon>Pentapetalae</taxon>
        <taxon>rosids</taxon>
        <taxon>fabids</taxon>
        <taxon>Fagales</taxon>
        <taxon>Fagaceae</taxon>
        <taxon>Quercus</taxon>
    </lineage>
</organism>
<keyword evidence="2" id="KW-0808">Transferase</keyword>
<dbReference type="Gene3D" id="1.10.1200.270">
    <property type="entry name" value="Methyltransferase, alpha-helical capping domain"/>
    <property type="match status" value="1"/>
</dbReference>
<proteinExistence type="predicted"/>
<keyword evidence="4" id="KW-0460">Magnesium</keyword>
<dbReference type="InterPro" id="IPR005299">
    <property type="entry name" value="MeTrfase_7"/>
</dbReference>
<dbReference type="Proteomes" id="UP000237347">
    <property type="component" value="Unassembled WGS sequence"/>
</dbReference>
<evidence type="ECO:0000256" key="1">
    <source>
        <dbReference type="ARBA" id="ARBA00022603"/>
    </source>
</evidence>
<evidence type="ECO:0000256" key="4">
    <source>
        <dbReference type="ARBA" id="ARBA00022842"/>
    </source>
</evidence>
<dbReference type="EMBL" id="PKMF04000195">
    <property type="protein sequence ID" value="KAK7843879.1"/>
    <property type="molecule type" value="Genomic_DNA"/>
</dbReference>
<evidence type="ECO:0000256" key="3">
    <source>
        <dbReference type="ARBA" id="ARBA00022723"/>
    </source>
</evidence>
<comment type="caution">
    <text evidence="5">The sequence shown here is derived from an EMBL/GenBank/DDBJ whole genome shotgun (WGS) entry which is preliminary data.</text>
</comment>
<evidence type="ECO:0000256" key="2">
    <source>
        <dbReference type="ARBA" id="ARBA00022679"/>
    </source>
</evidence>
<accession>A0AAW0KX68</accession>
<dbReference type="InterPro" id="IPR042086">
    <property type="entry name" value="MeTrfase_capping"/>
</dbReference>
<gene>
    <name evidence="5" type="ORF">CFP56_011858</name>
</gene>
<reference evidence="5 6" key="1">
    <citation type="journal article" date="2018" name="Sci. Data">
        <title>The draft genome sequence of cork oak.</title>
        <authorList>
            <person name="Ramos A.M."/>
            <person name="Usie A."/>
            <person name="Barbosa P."/>
            <person name="Barros P.M."/>
            <person name="Capote T."/>
            <person name="Chaves I."/>
            <person name="Simoes F."/>
            <person name="Abreu I."/>
            <person name="Carrasquinho I."/>
            <person name="Faro C."/>
            <person name="Guimaraes J.B."/>
            <person name="Mendonca D."/>
            <person name="Nobrega F."/>
            <person name="Rodrigues L."/>
            <person name="Saibo N.J.M."/>
            <person name="Varela M.C."/>
            <person name="Egas C."/>
            <person name="Matos J."/>
            <person name="Miguel C.M."/>
            <person name="Oliveira M.M."/>
            <person name="Ricardo C.P."/>
            <person name="Goncalves S."/>
        </authorList>
    </citation>
    <scope>NUCLEOTIDE SEQUENCE [LARGE SCALE GENOMIC DNA]</scope>
    <source>
        <strain evidence="6">cv. HL8</strain>
    </source>
</reference>
<evidence type="ECO:0000313" key="5">
    <source>
        <dbReference type="EMBL" id="KAK7843879.1"/>
    </source>
</evidence>
<dbReference type="Pfam" id="PF03492">
    <property type="entry name" value="Methyltransf_7"/>
    <property type="match status" value="1"/>
</dbReference>
<protein>
    <submittedName>
        <fullName evidence="5">Uncharacterized protein</fullName>
    </submittedName>
</protein>
<keyword evidence="3" id="KW-0479">Metal-binding</keyword>